<dbReference type="SUPFAM" id="SSF55252">
    <property type="entry name" value="C-terminal domain of arginine repressor"/>
    <property type="match status" value="1"/>
</dbReference>
<dbReference type="InterPro" id="IPR036390">
    <property type="entry name" value="WH_DNA-bd_sf"/>
</dbReference>
<dbReference type="InterPro" id="IPR001669">
    <property type="entry name" value="Arg_repress"/>
</dbReference>
<evidence type="ECO:0000256" key="8">
    <source>
        <dbReference type="NCBIfam" id="TIGR01529"/>
    </source>
</evidence>
<dbReference type="InterPro" id="IPR036251">
    <property type="entry name" value="Arg_repress_C_sf"/>
</dbReference>
<reference evidence="11" key="1">
    <citation type="submission" date="2022-02" db="EMBL/GenBank/DDBJ databases">
        <authorList>
            <person name="Leng L."/>
        </authorList>
    </citation>
    <scope>NUCLEOTIDE SEQUENCE</scope>
    <source>
        <strain evidence="11">JI</strain>
    </source>
</reference>
<dbReference type="InterPro" id="IPR020899">
    <property type="entry name" value="Arg_repress_C"/>
</dbReference>
<comment type="subcellular location">
    <subcellularLocation>
        <location evidence="1 7">Cytoplasm</location>
    </subcellularLocation>
</comment>
<comment type="function">
    <text evidence="7">Regulates arginine biosynthesis genes.</text>
</comment>
<dbReference type="GO" id="GO:1900079">
    <property type="term" value="P:regulation of arginine biosynthetic process"/>
    <property type="evidence" value="ECO:0007669"/>
    <property type="project" value="UniProtKB-UniRule"/>
</dbReference>
<protein>
    <recommendedName>
        <fullName evidence="7 8">Arginine repressor</fullName>
    </recommendedName>
</protein>
<evidence type="ECO:0000256" key="5">
    <source>
        <dbReference type="ARBA" id="ARBA00023125"/>
    </source>
</evidence>
<dbReference type="GO" id="GO:0003677">
    <property type="term" value="F:DNA binding"/>
    <property type="evidence" value="ECO:0007669"/>
    <property type="project" value="UniProtKB-KW"/>
</dbReference>
<evidence type="ECO:0000259" key="10">
    <source>
        <dbReference type="Pfam" id="PF02863"/>
    </source>
</evidence>
<dbReference type="PANTHER" id="PTHR34471">
    <property type="entry name" value="ARGININE REPRESSOR"/>
    <property type="match status" value="1"/>
</dbReference>
<evidence type="ECO:0000313" key="11">
    <source>
        <dbReference type="EMBL" id="MDF9407465.1"/>
    </source>
</evidence>
<sequence length="151" mass="17142">MKARRQHKILELIQQEIIETQEELAVNLRKCGFEVTQATVSRDIKELGLIKIPCENNHFKYAYPGEQTTQSTKDRLKRYFRDSVVSLAISENLLVIKTHPGEAQGVASAIDKIGWREIIGTVGGDDTILVVVKPKQVAETVMRRFEDLHRG</sequence>
<dbReference type="Gene3D" id="1.10.10.10">
    <property type="entry name" value="Winged helix-like DNA-binding domain superfamily/Winged helix DNA-binding domain"/>
    <property type="match status" value="1"/>
</dbReference>
<keyword evidence="7" id="KW-0028">Amino-acid biosynthesis</keyword>
<dbReference type="EMBL" id="JAKOAV010000004">
    <property type="protein sequence ID" value="MDF9407465.1"/>
    <property type="molecule type" value="Genomic_DNA"/>
</dbReference>
<feature type="domain" description="Arginine repressor C-terminal" evidence="10">
    <location>
        <begin position="80"/>
        <end position="146"/>
    </location>
</feature>
<accession>A0A9X4JTH8</accession>
<comment type="pathway">
    <text evidence="7">Amino-acid biosynthesis; L-arginine biosynthesis [regulation].</text>
</comment>
<evidence type="ECO:0000256" key="7">
    <source>
        <dbReference type="HAMAP-Rule" id="MF_00173"/>
    </source>
</evidence>
<dbReference type="GO" id="GO:0051259">
    <property type="term" value="P:protein complex oligomerization"/>
    <property type="evidence" value="ECO:0007669"/>
    <property type="project" value="InterPro"/>
</dbReference>
<keyword evidence="12" id="KW-1185">Reference proteome</keyword>
<dbReference type="NCBIfam" id="TIGR01529">
    <property type="entry name" value="argR_whole"/>
    <property type="match status" value="1"/>
</dbReference>
<evidence type="ECO:0000313" key="12">
    <source>
        <dbReference type="Proteomes" id="UP001154312"/>
    </source>
</evidence>
<evidence type="ECO:0000256" key="1">
    <source>
        <dbReference type="ARBA" id="ARBA00004496"/>
    </source>
</evidence>
<keyword evidence="4 7" id="KW-0805">Transcription regulation</keyword>
<dbReference type="RefSeq" id="WP_277442698.1">
    <property type="nucleotide sequence ID" value="NZ_JAKOAV010000004.1"/>
</dbReference>
<dbReference type="InterPro" id="IPR020900">
    <property type="entry name" value="Arg_repress_DNA-bd"/>
</dbReference>
<gene>
    <name evidence="7 11" type="primary">argR</name>
    <name evidence="11" type="ORF">L7E55_03660</name>
</gene>
<evidence type="ECO:0000256" key="4">
    <source>
        <dbReference type="ARBA" id="ARBA00023015"/>
    </source>
</evidence>
<name>A0A9X4JTH8_9FIRM</name>
<dbReference type="SUPFAM" id="SSF46785">
    <property type="entry name" value="Winged helix' DNA-binding domain"/>
    <property type="match status" value="1"/>
</dbReference>
<dbReference type="Pfam" id="PF01316">
    <property type="entry name" value="Arg_repressor"/>
    <property type="match status" value="1"/>
</dbReference>
<dbReference type="GO" id="GO:0003700">
    <property type="term" value="F:DNA-binding transcription factor activity"/>
    <property type="evidence" value="ECO:0007669"/>
    <property type="project" value="UniProtKB-UniRule"/>
</dbReference>
<comment type="similarity">
    <text evidence="2 7">Belongs to the ArgR family.</text>
</comment>
<evidence type="ECO:0000256" key="3">
    <source>
        <dbReference type="ARBA" id="ARBA00022490"/>
    </source>
</evidence>
<keyword evidence="3 7" id="KW-0963">Cytoplasm</keyword>
<keyword evidence="7" id="KW-0678">Repressor</keyword>
<comment type="caution">
    <text evidence="11">The sequence shown here is derived from an EMBL/GenBank/DDBJ whole genome shotgun (WGS) entry which is preliminary data.</text>
</comment>
<feature type="domain" description="Arginine repressor DNA-binding" evidence="9">
    <location>
        <begin position="2"/>
        <end position="67"/>
    </location>
</feature>
<keyword evidence="6 7" id="KW-0804">Transcription</keyword>
<dbReference type="PANTHER" id="PTHR34471:SF1">
    <property type="entry name" value="ARGININE REPRESSOR"/>
    <property type="match status" value="1"/>
</dbReference>
<evidence type="ECO:0000259" key="9">
    <source>
        <dbReference type="Pfam" id="PF01316"/>
    </source>
</evidence>
<dbReference type="PRINTS" id="PR01467">
    <property type="entry name" value="ARGREPRESSOR"/>
</dbReference>
<keyword evidence="5 7" id="KW-0238">DNA-binding</keyword>
<evidence type="ECO:0000256" key="6">
    <source>
        <dbReference type="ARBA" id="ARBA00023163"/>
    </source>
</evidence>
<organism evidence="11 12">
    <name type="scientific">Pelotomaculum isophthalicicum JI</name>
    <dbReference type="NCBI Taxonomy" id="947010"/>
    <lineage>
        <taxon>Bacteria</taxon>
        <taxon>Bacillati</taxon>
        <taxon>Bacillota</taxon>
        <taxon>Clostridia</taxon>
        <taxon>Eubacteriales</taxon>
        <taxon>Desulfotomaculaceae</taxon>
        <taxon>Pelotomaculum</taxon>
    </lineage>
</organism>
<keyword evidence="7" id="KW-0055">Arginine biosynthesis</keyword>
<dbReference type="AlphaFoldDB" id="A0A9X4JTH8"/>
<proteinExistence type="inferred from homology"/>
<dbReference type="GO" id="GO:0005737">
    <property type="term" value="C:cytoplasm"/>
    <property type="evidence" value="ECO:0007669"/>
    <property type="project" value="UniProtKB-SubCell"/>
</dbReference>
<dbReference type="InterPro" id="IPR036388">
    <property type="entry name" value="WH-like_DNA-bd_sf"/>
</dbReference>
<dbReference type="Pfam" id="PF02863">
    <property type="entry name" value="Arg_repressor_C"/>
    <property type="match status" value="1"/>
</dbReference>
<dbReference type="Gene3D" id="3.30.1360.40">
    <property type="match status" value="1"/>
</dbReference>
<dbReference type="HAMAP" id="MF_00173">
    <property type="entry name" value="Arg_repressor"/>
    <property type="match status" value="1"/>
</dbReference>
<evidence type="ECO:0000256" key="2">
    <source>
        <dbReference type="ARBA" id="ARBA00008316"/>
    </source>
</evidence>
<dbReference type="GO" id="GO:0006526">
    <property type="term" value="P:L-arginine biosynthetic process"/>
    <property type="evidence" value="ECO:0007669"/>
    <property type="project" value="UniProtKB-KW"/>
</dbReference>
<dbReference type="Proteomes" id="UP001154312">
    <property type="component" value="Unassembled WGS sequence"/>
</dbReference>
<dbReference type="GO" id="GO:0034618">
    <property type="term" value="F:arginine binding"/>
    <property type="evidence" value="ECO:0007669"/>
    <property type="project" value="InterPro"/>
</dbReference>